<reference evidence="9 11" key="2">
    <citation type="submission" date="2020-06" db="EMBL/GenBank/DDBJ databases">
        <title>Complete genome of Paenibacillus barcinonensis KACC11450.</title>
        <authorList>
            <person name="Kim M."/>
            <person name="Park Y.-J."/>
            <person name="Shin J.-H."/>
        </authorList>
    </citation>
    <scope>NUCLEOTIDE SEQUENCE [LARGE SCALE GENOMIC DNA]</scope>
    <source>
        <strain evidence="9 11">KACC11450</strain>
    </source>
</reference>
<evidence type="ECO:0000259" key="6">
    <source>
        <dbReference type="Pfam" id="PF04892"/>
    </source>
</evidence>
<evidence type="ECO:0000256" key="2">
    <source>
        <dbReference type="ARBA" id="ARBA00022692"/>
    </source>
</evidence>
<keyword evidence="3 5" id="KW-1133">Transmembrane helix</keyword>
<dbReference type="RefSeq" id="WP_110897050.1">
    <property type="nucleotide sequence ID" value="NZ_CP054614.1"/>
</dbReference>
<feature type="transmembrane region" description="Helical" evidence="5">
    <location>
        <begin position="113"/>
        <end position="133"/>
    </location>
</feature>
<dbReference type="Proteomes" id="UP000247790">
    <property type="component" value="Unassembled WGS sequence"/>
</dbReference>
<feature type="transmembrane region" description="Helical" evidence="5">
    <location>
        <begin position="303"/>
        <end position="323"/>
    </location>
</feature>
<evidence type="ECO:0000256" key="4">
    <source>
        <dbReference type="ARBA" id="ARBA00023136"/>
    </source>
</evidence>
<dbReference type="EMBL" id="QJSW01000007">
    <property type="protein sequence ID" value="PYE48903.1"/>
    <property type="molecule type" value="Genomic_DNA"/>
</dbReference>
<dbReference type="InterPro" id="IPR010432">
    <property type="entry name" value="RDD"/>
</dbReference>
<reference evidence="8 10" key="1">
    <citation type="submission" date="2018-06" db="EMBL/GenBank/DDBJ databases">
        <title>Genomic Encyclopedia of Type Strains, Phase III (KMG-III): the genomes of soil and plant-associated and newly described type strains.</title>
        <authorList>
            <person name="Whitman W."/>
        </authorList>
    </citation>
    <scope>NUCLEOTIDE SEQUENCE [LARGE SCALE GENOMIC DNA]</scope>
    <source>
        <strain evidence="8 10">CECT 7022</strain>
    </source>
</reference>
<feature type="transmembrane region" description="Helical" evidence="5">
    <location>
        <begin position="335"/>
        <end position="363"/>
    </location>
</feature>
<accession>A0A2V4VR89</accession>
<evidence type="ECO:0000256" key="1">
    <source>
        <dbReference type="ARBA" id="ARBA00004141"/>
    </source>
</evidence>
<evidence type="ECO:0000256" key="5">
    <source>
        <dbReference type="SAM" id="Phobius"/>
    </source>
</evidence>
<evidence type="ECO:0000313" key="11">
    <source>
        <dbReference type="Proteomes" id="UP000509327"/>
    </source>
</evidence>
<name>A0A2V4VR89_PAEBA</name>
<dbReference type="InterPro" id="IPR006976">
    <property type="entry name" value="VanZ-like"/>
</dbReference>
<gene>
    <name evidence="8" type="ORF">DFQ00_107196</name>
    <name evidence="9" type="ORF">HUB98_16185</name>
</gene>
<keyword evidence="2 5" id="KW-0812">Transmembrane</keyword>
<dbReference type="GO" id="GO:0016020">
    <property type="term" value="C:membrane"/>
    <property type="evidence" value="ECO:0007669"/>
    <property type="project" value="UniProtKB-SubCell"/>
</dbReference>
<protein>
    <submittedName>
        <fullName evidence="8">Glycopeptide antibiotics resistance protein</fullName>
    </submittedName>
    <submittedName>
        <fullName evidence="9">VanZ family protein</fullName>
    </submittedName>
</protein>
<dbReference type="PANTHER" id="PTHR36834">
    <property type="entry name" value="MEMBRANE PROTEIN-RELATED"/>
    <property type="match status" value="1"/>
</dbReference>
<dbReference type="Pfam" id="PF04892">
    <property type="entry name" value="VanZ"/>
    <property type="match status" value="1"/>
</dbReference>
<evidence type="ECO:0000313" key="9">
    <source>
        <dbReference type="EMBL" id="QKS57687.1"/>
    </source>
</evidence>
<keyword evidence="11" id="KW-1185">Reference proteome</keyword>
<evidence type="ECO:0000313" key="8">
    <source>
        <dbReference type="EMBL" id="PYE48903.1"/>
    </source>
</evidence>
<feature type="transmembrane region" description="Helical" evidence="5">
    <location>
        <begin position="42"/>
        <end position="63"/>
    </location>
</feature>
<dbReference type="PIRSF" id="PIRSF031578">
    <property type="entry name" value="Uncharacterised_Vanz_RDD-cont"/>
    <property type="match status" value="1"/>
</dbReference>
<proteinExistence type="predicted"/>
<dbReference type="OrthoDB" id="4822551at2"/>
<feature type="transmembrane region" description="Helical" evidence="5">
    <location>
        <begin position="179"/>
        <end position="200"/>
    </location>
</feature>
<evidence type="ECO:0000256" key="3">
    <source>
        <dbReference type="ARBA" id="ARBA00022989"/>
    </source>
</evidence>
<dbReference type="PANTHER" id="PTHR36834:SF1">
    <property type="entry name" value="INTEGRAL MEMBRANE PROTEIN"/>
    <property type="match status" value="1"/>
</dbReference>
<evidence type="ECO:0000259" key="7">
    <source>
        <dbReference type="Pfam" id="PF06271"/>
    </source>
</evidence>
<dbReference type="Pfam" id="PF06271">
    <property type="entry name" value="RDD"/>
    <property type="match status" value="1"/>
</dbReference>
<dbReference type="AlphaFoldDB" id="A0A2V4VR89"/>
<feature type="domain" description="RDD" evidence="7">
    <location>
        <begin position="225"/>
        <end position="370"/>
    </location>
</feature>
<comment type="subcellular location">
    <subcellularLocation>
        <location evidence="1">Membrane</location>
        <topology evidence="1">Multi-pass membrane protein</topology>
    </subcellularLocation>
</comment>
<organism evidence="8 10">
    <name type="scientific">Paenibacillus barcinonensis</name>
    <dbReference type="NCBI Taxonomy" id="198119"/>
    <lineage>
        <taxon>Bacteria</taxon>
        <taxon>Bacillati</taxon>
        <taxon>Bacillota</taxon>
        <taxon>Bacilli</taxon>
        <taxon>Bacillales</taxon>
        <taxon>Paenibacillaceae</taxon>
        <taxon>Paenibacillus</taxon>
    </lineage>
</organism>
<dbReference type="InterPro" id="IPR021192">
    <property type="entry name" value="UCP031578_Vanz/RDD"/>
</dbReference>
<evidence type="ECO:0000313" key="10">
    <source>
        <dbReference type="Proteomes" id="UP000247790"/>
    </source>
</evidence>
<feature type="domain" description="VanZ-like" evidence="6">
    <location>
        <begin position="48"/>
        <end position="196"/>
    </location>
</feature>
<dbReference type="EMBL" id="CP054614">
    <property type="protein sequence ID" value="QKS57687.1"/>
    <property type="molecule type" value="Genomic_DNA"/>
</dbReference>
<sequence length="383" mass="44013">MSSYVFPIQTAFIIFAIASMFLLVPWLVYGYRKDGFFSWSRFAVSFSFVFYLLAAYCLIILPLPTTRNTCAQQAADTVYYNLTPFMFVKDIMRETPMVWSQPSTWINMIKGRAFLQVLFNVLLLLPLGVYIRYFWQKRALWKHALVAGFGLSLFFEVTQLTGLYGFYSCPYRLFDVDDLMMNTSGAVLGFFAAPLLLALFPSRASIQAKSEQIVEQNRVYPVPQLLALLIDSMVVVVIANFLSIFTLTNEIQTVLNTSTAMVIVLFFIPWVRSGYTPGSAILRFRYVDRQSSTPTLRALLKRFIAIYAPWLLLTIIQLISKYAHPNYRGDVIQPYLVWISLGINTLYLLVYLILFIHMLVVLFSGGKRSFYFDEVSNIRASRK</sequence>
<feature type="transmembrane region" description="Helical" evidence="5">
    <location>
        <begin position="145"/>
        <end position="167"/>
    </location>
</feature>
<feature type="transmembrane region" description="Helical" evidence="5">
    <location>
        <begin position="259"/>
        <end position="282"/>
    </location>
</feature>
<dbReference type="Proteomes" id="UP000509327">
    <property type="component" value="Chromosome"/>
</dbReference>
<feature type="transmembrane region" description="Helical" evidence="5">
    <location>
        <begin position="225"/>
        <end position="247"/>
    </location>
</feature>
<dbReference type="InterPro" id="IPR053150">
    <property type="entry name" value="Teicoplanin_resist-assoc"/>
</dbReference>
<keyword evidence="4 5" id="KW-0472">Membrane</keyword>
<feature type="transmembrane region" description="Helical" evidence="5">
    <location>
        <begin position="6"/>
        <end position="30"/>
    </location>
</feature>